<accession>A0A3B1AZB3</accession>
<gene>
    <name evidence="1" type="ORF">MNBD_GAMMA23-17</name>
</gene>
<reference evidence="1" key="1">
    <citation type="submission" date="2018-06" db="EMBL/GenBank/DDBJ databases">
        <authorList>
            <person name="Zhirakovskaya E."/>
        </authorList>
    </citation>
    <scope>NUCLEOTIDE SEQUENCE</scope>
</reference>
<dbReference type="PROSITE" id="PS51257">
    <property type="entry name" value="PROKAR_LIPOPROTEIN"/>
    <property type="match status" value="1"/>
</dbReference>
<dbReference type="EMBL" id="UOFT01000065">
    <property type="protein sequence ID" value="VAW98176.1"/>
    <property type="molecule type" value="Genomic_DNA"/>
</dbReference>
<name>A0A3B1AZB3_9ZZZZ</name>
<organism evidence="1">
    <name type="scientific">hydrothermal vent metagenome</name>
    <dbReference type="NCBI Taxonomy" id="652676"/>
    <lineage>
        <taxon>unclassified sequences</taxon>
        <taxon>metagenomes</taxon>
        <taxon>ecological metagenomes</taxon>
    </lineage>
</organism>
<dbReference type="AlphaFoldDB" id="A0A3B1AZB3"/>
<sequence>MSFLRLILLLGFSLFLTGCSIDLKKHFSATESEMRQGWPDTDFSKRSITFDEILYQALPKDAIPAIDNPIFKPIAAIGWIGDNEPVIVLEQGNEAKAYPLQIMIHHEIVNDTINGQPVAVTFCPLCNASIAYLRTVDSTVLDFGVSGSLRKSDLVMYDRQTQSWWQQFTGKGIVGDYTTIQLKTLPSKVIAYNDFVTAYPDGKVLSRDTGYSKQYGENPFRGYDDINESPFLYFDPLDSRLSPMTRVLAVTRNEKHRIYPLPLLKKLPIINDVFNDTPLVVFSKKGMFSAVDEQWIDDSRRIPAAVAYDRRYKNKILKFKLVQGKIIDEQTKTEWNILGHAIAGPLKGVKLQSVDRGVHFSFAWLAFQAQSEIYTNK</sequence>
<evidence type="ECO:0000313" key="1">
    <source>
        <dbReference type="EMBL" id="VAW98176.1"/>
    </source>
</evidence>
<dbReference type="InterPro" id="IPR021516">
    <property type="entry name" value="DUF3179"/>
</dbReference>
<dbReference type="Pfam" id="PF11376">
    <property type="entry name" value="DUF3179"/>
    <property type="match status" value="1"/>
</dbReference>
<protein>
    <recommendedName>
        <fullName evidence="2">DUF3179 domain-containing protein</fullName>
    </recommendedName>
</protein>
<proteinExistence type="predicted"/>
<evidence type="ECO:0008006" key="2">
    <source>
        <dbReference type="Google" id="ProtNLM"/>
    </source>
</evidence>